<keyword evidence="2" id="KW-0378">Hydrolase</keyword>
<dbReference type="GO" id="GO:0005829">
    <property type="term" value="C:cytosol"/>
    <property type="evidence" value="ECO:0007669"/>
    <property type="project" value="TreeGrafter"/>
</dbReference>
<dbReference type="PANTHER" id="PTHR45948">
    <property type="entry name" value="DUAL SPECIFICITY PROTEIN PHOSPHATASE DDB_G0269404-RELATED"/>
    <property type="match status" value="1"/>
</dbReference>
<dbReference type="InterPro" id="IPR020422">
    <property type="entry name" value="TYR_PHOSPHATASE_DUAL_dom"/>
</dbReference>
<dbReference type="SUPFAM" id="SSF52799">
    <property type="entry name" value="(Phosphotyrosine protein) phosphatases II"/>
    <property type="match status" value="1"/>
</dbReference>
<dbReference type="EMBL" id="JAACJJ010000042">
    <property type="protein sequence ID" value="KAF5316456.1"/>
    <property type="molecule type" value="Genomic_DNA"/>
</dbReference>
<dbReference type="Proteomes" id="UP000567179">
    <property type="component" value="Unassembled WGS sequence"/>
</dbReference>
<dbReference type="PROSITE" id="PS50056">
    <property type="entry name" value="TYR_PHOSPHATASE_2"/>
    <property type="match status" value="1"/>
</dbReference>
<evidence type="ECO:0000256" key="3">
    <source>
        <dbReference type="ARBA" id="ARBA00022912"/>
    </source>
</evidence>
<reference evidence="8 9" key="1">
    <citation type="journal article" date="2020" name="ISME J.">
        <title>Uncovering the hidden diversity of litter-decomposition mechanisms in mushroom-forming fungi.</title>
        <authorList>
            <person name="Floudas D."/>
            <person name="Bentzer J."/>
            <person name="Ahren D."/>
            <person name="Johansson T."/>
            <person name="Persson P."/>
            <person name="Tunlid A."/>
        </authorList>
    </citation>
    <scope>NUCLEOTIDE SEQUENCE [LARGE SCALE GENOMIC DNA]</scope>
    <source>
        <strain evidence="8 9">CBS 101986</strain>
    </source>
</reference>
<comment type="catalytic activity">
    <reaction evidence="4">
        <text>O-phospho-L-seryl-[protein] + H2O = L-seryl-[protein] + phosphate</text>
        <dbReference type="Rhea" id="RHEA:20629"/>
        <dbReference type="Rhea" id="RHEA-COMP:9863"/>
        <dbReference type="Rhea" id="RHEA-COMP:11604"/>
        <dbReference type="ChEBI" id="CHEBI:15377"/>
        <dbReference type="ChEBI" id="CHEBI:29999"/>
        <dbReference type="ChEBI" id="CHEBI:43474"/>
        <dbReference type="ChEBI" id="CHEBI:83421"/>
        <dbReference type="EC" id="3.1.3.16"/>
    </reaction>
</comment>
<evidence type="ECO:0000256" key="1">
    <source>
        <dbReference type="ARBA" id="ARBA00008601"/>
    </source>
</evidence>
<evidence type="ECO:0000259" key="7">
    <source>
        <dbReference type="PROSITE" id="PS50056"/>
    </source>
</evidence>
<dbReference type="Pfam" id="PF00782">
    <property type="entry name" value="DSPc"/>
    <property type="match status" value="1"/>
</dbReference>
<dbReference type="SMART" id="SM00195">
    <property type="entry name" value="DSPc"/>
    <property type="match status" value="1"/>
</dbReference>
<evidence type="ECO:0000256" key="4">
    <source>
        <dbReference type="ARBA" id="ARBA00047761"/>
    </source>
</evidence>
<protein>
    <recommendedName>
        <fullName evidence="10">Protein-tyrosine-phosphatase</fullName>
    </recommendedName>
</protein>
<dbReference type="PANTHER" id="PTHR45948:SF2">
    <property type="entry name" value="DUAL SPECIFICITY PROTEIN PHOSPHATASE"/>
    <property type="match status" value="1"/>
</dbReference>
<keyword evidence="9" id="KW-1185">Reference proteome</keyword>
<comment type="caution">
    <text evidence="8">The sequence shown here is derived from an EMBL/GenBank/DDBJ whole genome shotgun (WGS) entry which is preliminary data.</text>
</comment>
<evidence type="ECO:0000313" key="9">
    <source>
        <dbReference type="Proteomes" id="UP000567179"/>
    </source>
</evidence>
<dbReference type="GO" id="GO:0007165">
    <property type="term" value="P:signal transduction"/>
    <property type="evidence" value="ECO:0007669"/>
    <property type="project" value="TreeGrafter"/>
</dbReference>
<dbReference type="InterPro" id="IPR000340">
    <property type="entry name" value="Dual-sp_phosphatase_cat-dom"/>
</dbReference>
<feature type="domain" description="Tyrosine specific protein phosphatases" evidence="7">
    <location>
        <begin position="100"/>
        <end position="153"/>
    </location>
</feature>
<dbReference type="InterPro" id="IPR000387">
    <property type="entry name" value="Tyr_Pase_dom"/>
</dbReference>
<comment type="similarity">
    <text evidence="1">Belongs to the protein-tyrosine phosphatase family. Non-receptor class dual specificity subfamily.</text>
</comment>
<proteinExistence type="inferred from homology"/>
<keyword evidence="3" id="KW-0904">Protein phosphatase</keyword>
<dbReference type="PROSITE" id="PS00383">
    <property type="entry name" value="TYR_PHOSPHATASE_1"/>
    <property type="match status" value="1"/>
</dbReference>
<organism evidence="8 9">
    <name type="scientific">Psilocybe cf. subviscida</name>
    <dbReference type="NCBI Taxonomy" id="2480587"/>
    <lineage>
        <taxon>Eukaryota</taxon>
        <taxon>Fungi</taxon>
        <taxon>Dikarya</taxon>
        <taxon>Basidiomycota</taxon>
        <taxon>Agaricomycotina</taxon>
        <taxon>Agaricomycetes</taxon>
        <taxon>Agaricomycetidae</taxon>
        <taxon>Agaricales</taxon>
        <taxon>Agaricineae</taxon>
        <taxon>Strophariaceae</taxon>
        <taxon>Psilocybe</taxon>
    </lineage>
</organism>
<name>A0A8H5B569_9AGAR</name>
<dbReference type="AlphaFoldDB" id="A0A8H5B569"/>
<evidence type="ECO:0000313" key="8">
    <source>
        <dbReference type="EMBL" id="KAF5316456.1"/>
    </source>
</evidence>
<evidence type="ECO:0000256" key="5">
    <source>
        <dbReference type="ARBA" id="ARBA00048336"/>
    </source>
</evidence>
<accession>A0A8H5B569</accession>
<dbReference type="GO" id="GO:0004725">
    <property type="term" value="F:protein tyrosine phosphatase activity"/>
    <property type="evidence" value="ECO:0007669"/>
    <property type="project" value="TreeGrafter"/>
</dbReference>
<gene>
    <name evidence="8" type="ORF">D9619_006341</name>
</gene>
<dbReference type="CDD" id="cd14498">
    <property type="entry name" value="DSP"/>
    <property type="match status" value="1"/>
</dbReference>
<evidence type="ECO:0000259" key="6">
    <source>
        <dbReference type="PROSITE" id="PS50054"/>
    </source>
</evidence>
<dbReference type="FunFam" id="3.90.190.10:FF:000157">
    <property type="entry name" value="Protein-tyrosine phosphatase"/>
    <property type="match status" value="1"/>
</dbReference>
<dbReference type="InterPro" id="IPR016130">
    <property type="entry name" value="Tyr_Pase_AS"/>
</dbReference>
<feature type="domain" description="Tyrosine-protein phosphatase" evidence="6">
    <location>
        <begin position="30"/>
        <end position="175"/>
    </location>
</feature>
<sequence length="205" mass="22506">MLSFPSQNWEKAITAATGNKAPRNSGPGRLASRITPRIFLSDYYTAHDTEKLTQHGITHVISVIEPLPLLPDTIPKEKQLHIPIADASEANILEHLDRTTEFIQSALDENEHNKVLVHCMQGISRSATVVCAYLVATTAMTAPETIDHVRAIRGIVCPNLGFRKQLEQYAVKYVKLKPTPLPIASPSIKLSGGIAARIQRLRSGS</sequence>
<dbReference type="PROSITE" id="PS50054">
    <property type="entry name" value="TYR_PHOSPHATASE_DUAL"/>
    <property type="match status" value="1"/>
</dbReference>
<evidence type="ECO:0008006" key="10">
    <source>
        <dbReference type="Google" id="ProtNLM"/>
    </source>
</evidence>
<evidence type="ECO:0000256" key="2">
    <source>
        <dbReference type="ARBA" id="ARBA00022801"/>
    </source>
</evidence>
<dbReference type="Gene3D" id="3.90.190.10">
    <property type="entry name" value="Protein tyrosine phosphatase superfamily"/>
    <property type="match status" value="1"/>
</dbReference>
<dbReference type="GO" id="GO:0004722">
    <property type="term" value="F:protein serine/threonine phosphatase activity"/>
    <property type="evidence" value="ECO:0007669"/>
    <property type="project" value="UniProtKB-EC"/>
</dbReference>
<dbReference type="InterPro" id="IPR029021">
    <property type="entry name" value="Prot-tyrosine_phosphatase-like"/>
</dbReference>
<comment type="catalytic activity">
    <reaction evidence="5">
        <text>O-phospho-L-threonyl-[protein] + H2O = L-threonyl-[protein] + phosphate</text>
        <dbReference type="Rhea" id="RHEA:47004"/>
        <dbReference type="Rhea" id="RHEA-COMP:11060"/>
        <dbReference type="Rhea" id="RHEA-COMP:11605"/>
        <dbReference type="ChEBI" id="CHEBI:15377"/>
        <dbReference type="ChEBI" id="CHEBI:30013"/>
        <dbReference type="ChEBI" id="CHEBI:43474"/>
        <dbReference type="ChEBI" id="CHEBI:61977"/>
        <dbReference type="EC" id="3.1.3.16"/>
    </reaction>
</comment>